<accession>A0A383C3H0</accession>
<protein>
    <submittedName>
        <fullName evidence="1">Uncharacterized protein</fullName>
    </submittedName>
</protein>
<reference evidence="1" key="1">
    <citation type="submission" date="2018-05" db="EMBL/GenBank/DDBJ databases">
        <authorList>
            <person name="Lanie J.A."/>
            <person name="Ng W.-L."/>
            <person name="Kazmierczak K.M."/>
            <person name="Andrzejewski T.M."/>
            <person name="Davidsen T.M."/>
            <person name="Wayne K.J."/>
            <person name="Tettelin H."/>
            <person name="Glass J.I."/>
            <person name="Rusch D."/>
            <person name="Podicherti R."/>
            <person name="Tsui H.-C.T."/>
            <person name="Winkler M.E."/>
        </authorList>
    </citation>
    <scope>NUCLEOTIDE SEQUENCE</scope>
</reference>
<dbReference type="AlphaFoldDB" id="A0A383C3H0"/>
<dbReference type="EMBL" id="UINC01205523">
    <property type="protein sequence ID" value="SVE26732.1"/>
    <property type="molecule type" value="Genomic_DNA"/>
</dbReference>
<proteinExistence type="predicted"/>
<organism evidence="1">
    <name type="scientific">marine metagenome</name>
    <dbReference type="NCBI Taxonomy" id="408172"/>
    <lineage>
        <taxon>unclassified sequences</taxon>
        <taxon>metagenomes</taxon>
        <taxon>ecological metagenomes</taxon>
    </lineage>
</organism>
<evidence type="ECO:0000313" key="1">
    <source>
        <dbReference type="EMBL" id="SVE26732.1"/>
    </source>
</evidence>
<feature type="non-terminal residue" evidence="1">
    <location>
        <position position="1"/>
    </location>
</feature>
<name>A0A383C3H0_9ZZZZ</name>
<gene>
    <name evidence="1" type="ORF">METZ01_LOCUS479586</name>
</gene>
<sequence length="38" mass="4276">DILMGNLPVDVGGGCRMPYNTLFFESLHLWVLITLLRA</sequence>